<name>A0A2R4X3V2_9EURY</name>
<dbReference type="Gene3D" id="1.25.40.80">
    <property type="match status" value="1"/>
</dbReference>
<sequence length="492" mass="55049">MTVWVLGDQLTDRSGPVAGSDSALMIEATAFGRRLPYHPHKLTLVVAAMRSFRDRLRADGRTVHYYQCETFADGLAAHAAAHPDDHLRAMTPPTHGARDRMAAMADEAGLTIDFEPDPRFLCAPAAFDEWAGDRDEYRHEAFYRWQRDRTGILIDDGEPVGGEYNYDAQNRETPPADWSPPAVPTVDTGVHTDAAAEWAAEIGEDWADPATFQWPTTREGALDVLDAFVSDRLEEFGPYQDAMRSDSWAMAHSLLSPALNLGLLGPREVIDRVVAAEDAPLASVEGFVRQVLGWREFLRHVYRREMPALAAANQLDATLDLPPAYWTGETRLACLADVVDGVRERGYAHHIERLMVLSNIATLLGVRPQALNRWFHAAFVDAFHWVTTPNVIGMGTFGTDQLSTKPYVTSANYIDEMSDYCSGCAYDRSATLGADACPLNTLYWDFLDRHEDRLRANHRMGLVYSHLDDRDDREEIRTRADRLRSDALDGTI</sequence>
<dbReference type="PANTHER" id="PTHR38657">
    <property type="entry name" value="SLR1343 PROTEIN"/>
    <property type="match status" value="1"/>
</dbReference>
<dbReference type="InterPro" id="IPR036134">
    <property type="entry name" value="Crypto/Photolyase_FAD-like_sf"/>
</dbReference>
<gene>
    <name evidence="1" type="ORF">HARCEL1_12040</name>
</gene>
<dbReference type="Pfam" id="PF04244">
    <property type="entry name" value="DPRP"/>
    <property type="match status" value="1"/>
</dbReference>
<dbReference type="RefSeq" id="WP_108383831.1">
    <property type="nucleotide sequence ID" value="NZ_CP028858.1"/>
</dbReference>
<protein>
    <submittedName>
        <fullName evidence="1">Cryptochrome/photolyase family protein</fullName>
    </submittedName>
</protein>
<dbReference type="Gene3D" id="1.10.10.1710">
    <property type="entry name" value="Deoxyribodipyrimidine photolyase-related"/>
    <property type="match status" value="1"/>
</dbReference>
<organism evidence="1 2">
    <name type="scientific">Halococcoides cellulosivorans</name>
    <dbReference type="NCBI Taxonomy" id="1679096"/>
    <lineage>
        <taxon>Archaea</taxon>
        <taxon>Methanobacteriati</taxon>
        <taxon>Methanobacteriota</taxon>
        <taxon>Stenosarchaea group</taxon>
        <taxon>Halobacteria</taxon>
        <taxon>Halobacteriales</taxon>
        <taxon>Haloarculaceae</taxon>
        <taxon>Halococcoides</taxon>
    </lineage>
</organism>
<dbReference type="EMBL" id="CP028858">
    <property type="protein sequence ID" value="AWB28383.1"/>
    <property type="molecule type" value="Genomic_DNA"/>
</dbReference>
<reference evidence="1 2" key="1">
    <citation type="submission" date="2018-04" db="EMBL/GenBank/DDBJ databases">
        <title>Halococcoides cellulosivorans gen. nov., sp. nov., an extremely halophilic cellulose-utilizing haloarchaeon from hypersaline lakes.</title>
        <authorList>
            <person name="Sorokin D.Y."/>
            <person name="Toshchakov S.V."/>
            <person name="Samarov N.I."/>
            <person name="Korzhenkov A."/>
            <person name="Kublanov I.V."/>
        </authorList>
    </citation>
    <scope>NUCLEOTIDE SEQUENCE [LARGE SCALE GENOMIC DNA]</scope>
    <source>
        <strain evidence="1 2">HArcel1</strain>
    </source>
</reference>
<dbReference type="Proteomes" id="UP000244727">
    <property type="component" value="Chromosome"/>
</dbReference>
<proteinExistence type="predicted"/>
<accession>A0A2R4X3V2</accession>
<dbReference type="SUPFAM" id="SSF48173">
    <property type="entry name" value="Cryptochrome/photolyase FAD-binding domain"/>
    <property type="match status" value="1"/>
</dbReference>
<dbReference type="Gene3D" id="3.40.50.620">
    <property type="entry name" value="HUPs"/>
    <property type="match status" value="1"/>
</dbReference>
<keyword evidence="1" id="KW-0456">Lyase</keyword>
<evidence type="ECO:0000313" key="2">
    <source>
        <dbReference type="Proteomes" id="UP000244727"/>
    </source>
</evidence>
<dbReference type="Gene3D" id="1.10.579.10">
    <property type="entry name" value="DNA Cyclobutane Dipyrimidine Photolyase, subunit A, domain 3"/>
    <property type="match status" value="1"/>
</dbReference>
<dbReference type="GO" id="GO:0016829">
    <property type="term" value="F:lyase activity"/>
    <property type="evidence" value="ECO:0007669"/>
    <property type="project" value="UniProtKB-KW"/>
</dbReference>
<dbReference type="InterPro" id="IPR007357">
    <property type="entry name" value="PhrB-like"/>
</dbReference>
<evidence type="ECO:0000313" key="1">
    <source>
        <dbReference type="EMBL" id="AWB28383.1"/>
    </source>
</evidence>
<dbReference type="InterPro" id="IPR014729">
    <property type="entry name" value="Rossmann-like_a/b/a_fold"/>
</dbReference>
<dbReference type="InterPro" id="IPR052551">
    <property type="entry name" value="UV-DNA_repair_photolyase"/>
</dbReference>
<dbReference type="GeneID" id="36513249"/>
<dbReference type="KEGG" id="harc:HARCEL1_12040"/>
<keyword evidence="2" id="KW-1185">Reference proteome</keyword>
<dbReference type="AlphaFoldDB" id="A0A2R4X3V2"/>
<dbReference type="PANTHER" id="PTHR38657:SF1">
    <property type="entry name" value="SLR1343 PROTEIN"/>
    <property type="match status" value="1"/>
</dbReference>